<dbReference type="RefSeq" id="WP_147526799.1">
    <property type="nucleotide sequence ID" value="NZ_SAYG01000009.1"/>
</dbReference>
<proteinExistence type="predicted"/>
<feature type="chain" id="PRO_5022941141" description="Lipoprotein" evidence="1">
    <location>
        <begin position="22"/>
        <end position="123"/>
    </location>
</feature>
<dbReference type="AlphaFoldDB" id="A0A5C8F2R9"/>
<dbReference type="PROSITE" id="PS51257">
    <property type="entry name" value="PROKAR_LIPOPROTEIN"/>
    <property type="match status" value="1"/>
</dbReference>
<evidence type="ECO:0000313" key="2">
    <source>
        <dbReference type="EMBL" id="TXJ44083.1"/>
    </source>
</evidence>
<evidence type="ECO:0000313" key="3">
    <source>
        <dbReference type="Proteomes" id="UP000324574"/>
    </source>
</evidence>
<feature type="signal peptide" evidence="1">
    <location>
        <begin position="1"/>
        <end position="21"/>
    </location>
</feature>
<protein>
    <recommendedName>
        <fullName evidence="4">Lipoprotein</fullName>
    </recommendedName>
</protein>
<evidence type="ECO:0008006" key="4">
    <source>
        <dbReference type="Google" id="ProtNLM"/>
    </source>
</evidence>
<keyword evidence="1" id="KW-0732">Signal</keyword>
<dbReference type="EMBL" id="SAYG01000009">
    <property type="protein sequence ID" value="TXJ44083.1"/>
    <property type="molecule type" value="Genomic_DNA"/>
</dbReference>
<dbReference type="Proteomes" id="UP000324574">
    <property type="component" value="Unassembled WGS sequence"/>
</dbReference>
<reference evidence="2 3" key="1">
    <citation type="journal article" date="1992" name="Lakartidningen">
        <title>[Penicillin V and not amoxicillin is the first choice preparation in acute otitis].</title>
        <authorList>
            <person name="Kamme C."/>
            <person name="Lundgren K."/>
            <person name="Prellner K."/>
        </authorList>
    </citation>
    <scope>NUCLEOTIDE SEQUENCE [LARGE SCALE GENOMIC DNA]</scope>
    <source>
        <strain evidence="2 3">PC3714II</strain>
    </source>
</reference>
<organism evidence="2 3">
    <name type="scientific">Brachyspira aalborgi</name>
    <dbReference type="NCBI Taxonomy" id="29522"/>
    <lineage>
        <taxon>Bacteria</taxon>
        <taxon>Pseudomonadati</taxon>
        <taxon>Spirochaetota</taxon>
        <taxon>Spirochaetia</taxon>
        <taxon>Brachyspirales</taxon>
        <taxon>Brachyspiraceae</taxon>
        <taxon>Brachyspira</taxon>
    </lineage>
</organism>
<name>A0A5C8F2R9_9SPIR</name>
<accession>A0A5C8F2R9</accession>
<gene>
    <name evidence="2" type="ORF">EPJ70_07535</name>
</gene>
<comment type="caution">
    <text evidence="2">The sequence shown here is derived from an EMBL/GenBank/DDBJ whole genome shotgun (WGS) entry which is preliminary data.</text>
</comment>
<evidence type="ECO:0000256" key="1">
    <source>
        <dbReference type="SAM" id="SignalP"/>
    </source>
</evidence>
<sequence>MQKIFILLTLTILFMASCFDSSENINIVKNGSFYSYPDITVGKMVNTIFEKVNWEEIIADDGNSYVNMYGYTEDDDEVLIQFRIKYRDNLEKYWEVNAMEMNGEPTTTRGIADELYGLYIANK</sequence>